<dbReference type="InterPro" id="IPR025441">
    <property type="entry name" value="DUF4181"/>
</dbReference>
<dbReference type="Pfam" id="PF13789">
    <property type="entry name" value="DUF4181"/>
    <property type="match status" value="1"/>
</dbReference>
<keyword evidence="1" id="KW-0812">Transmembrane</keyword>
<sequence>MYGLEASFFLKLILLIAIIILVFVLFDIFMRKLLKVEKKKFFSYNHVNEKHKKIEWMIRITFVVILFGFYIYSMSDPVGGFLYLQFVPIAMLIFILVTETLRAFMEWKYAANKKAYIVTVSQLVFASILVISMFTTDFFGWFG</sequence>
<name>A0ABW6K0D6_9BACI</name>
<gene>
    <name evidence="2" type="ORF">ACFYKT_14800</name>
</gene>
<feature type="transmembrane region" description="Helical" evidence="1">
    <location>
        <begin position="116"/>
        <end position="142"/>
    </location>
</feature>
<evidence type="ECO:0000313" key="3">
    <source>
        <dbReference type="Proteomes" id="UP001601058"/>
    </source>
</evidence>
<feature type="transmembrane region" description="Helical" evidence="1">
    <location>
        <begin position="6"/>
        <end position="30"/>
    </location>
</feature>
<dbReference type="RefSeq" id="WP_389221112.1">
    <property type="nucleotide sequence ID" value="NZ_JBIACJ010000007.1"/>
</dbReference>
<organism evidence="2 3">
    <name type="scientific">Cytobacillus mangrovibacter</name>
    <dbReference type="NCBI Taxonomy" id="3299024"/>
    <lineage>
        <taxon>Bacteria</taxon>
        <taxon>Bacillati</taxon>
        <taxon>Bacillota</taxon>
        <taxon>Bacilli</taxon>
        <taxon>Bacillales</taxon>
        <taxon>Bacillaceae</taxon>
        <taxon>Cytobacillus</taxon>
    </lineage>
</organism>
<protein>
    <submittedName>
        <fullName evidence="2">DUF4181 domain-containing protein</fullName>
    </submittedName>
</protein>
<dbReference type="EMBL" id="JBIACJ010000007">
    <property type="protein sequence ID" value="MFE8697609.1"/>
    <property type="molecule type" value="Genomic_DNA"/>
</dbReference>
<reference evidence="2 3" key="1">
    <citation type="submission" date="2024-08" db="EMBL/GenBank/DDBJ databases">
        <title>Two novel Cytobacillus novel species.</title>
        <authorList>
            <person name="Liu G."/>
        </authorList>
    </citation>
    <scope>NUCLEOTIDE SEQUENCE [LARGE SCALE GENOMIC DNA]</scope>
    <source>
        <strain evidence="2 3">FJAT-53684</strain>
    </source>
</reference>
<keyword evidence="3" id="KW-1185">Reference proteome</keyword>
<keyword evidence="1" id="KW-1133">Transmembrane helix</keyword>
<evidence type="ECO:0000256" key="1">
    <source>
        <dbReference type="SAM" id="Phobius"/>
    </source>
</evidence>
<proteinExistence type="predicted"/>
<dbReference type="Proteomes" id="UP001601058">
    <property type="component" value="Unassembled WGS sequence"/>
</dbReference>
<feature type="transmembrane region" description="Helical" evidence="1">
    <location>
        <begin position="81"/>
        <end position="104"/>
    </location>
</feature>
<comment type="caution">
    <text evidence="2">The sequence shown here is derived from an EMBL/GenBank/DDBJ whole genome shotgun (WGS) entry which is preliminary data.</text>
</comment>
<evidence type="ECO:0000313" key="2">
    <source>
        <dbReference type="EMBL" id="MFE8697609.1"/>
    </source>
</evidence>
<feature type="transmembrane region" description="Helical" evidence="1">
    <location>
        <begin position="56"/>
        <end position="75"/>
    </location>
</feature>
<accession>A0ABW6K0D6</accession>
<keyword evidence="1" id="KW-0472">Membrane</keyword>